<evidence type="ECO:0000259" key="2">
    <source>
        <dbReference type="PROSITE" id="PS50055"/>
    </source>
</evidence>
<dbReference type="InterPro" id="IPR000387">
    <property type="entry name" value="Tyr_Pase_dom"/>
</dbReference>
<dbReference type="InParanoid" id="A9UW17"/>
<dbReference type="PANTHER" id="PTHR19134:SF553">
    <property type="entry name" value="TYROSINE-PROTEIN PHOSPHATASE 10D-RELATED"/>
    <property type="match status" value="1"/>
</dbReference>
<feature type="compositionally biased region" description="Acidic residues" evidence="1">
    <location>
        <begin position="275"/>
        <end position="284"/>
    </location>
</feature>
<dbReference type="PANTHER" id="PTHR19134">
    <property type="entry name" value="RECEPTOR-TYPE TYROSINE-PROTEIN PHOSPHATASE"/>
    <property type="match status" value="1"/>
</dbReference>
<dbReference type="SMART" id="SM00404">
    <property type="entry name" value="PTPc_motif"/>
    <property type="match status" value="1"/>
</dbReference>
<dbReference type="SUPFAM" id="SSF52799">
    <property type="entry name" value="(Phosphotyrosine protein) phosphatases II"/>
    <property type="match status" value="1"/>
</dbReference>
<dbReference type="eggNOG" id="KOG0789">
    <property type="taxonomic scope" value="Eukaryota"/>
</dbReference>
<evidence type="ECO:0000313" key="4">
    <source>
        <dbReference type="EMBL" id="EDQ90483.1"/>
    </source>
</evidence>
<keyword evidence="5" id="KW-1185">Reference proteome</keyword>
<feature type="domain" description="Tyrosine-protein phosphatase" evidence="2">
    <location>
        <begin position="1"/>
        <end position="172"/>
    </location>
</feature>
<gene>
    <name evidence="4" type="ORF">MONBRDRAFT_16205</name>
</gene>
<dbReference type="GO" id="GO:0007165">
    <property type="term" value="P:signal transduction"/>
    <property type="evidence" value="ECO:0000318"/>
    <property type="project" value="GO_Central"/>
</dbReference>
<name>A9UW17_MONBE</name>
<proteinExistence type="predicted"/>
<protein>
    <recommendedName>
        <fullName evidence="6">Protein-tyrosine-phosphatase</fullName>
    </recommendedName>
</protein>
<sequence>MAPLPATLRSWWRMIWQEQVTAIVMATPLNENGTDLCSRYWAPSPVSGRPELSIGYLRTLLQIEAEDGEKRQLMHFWMYDWNPRNPDSLLYCLRDMHLSEKQLAKGGPILVHDSAGVGRAGVIIATDFATELLESTGKADTLGIVRELRQDRMALVQTPEHYLLVQQAIRLFARTAGVALSEIEDIHTQPEGAPAALTDTSARSGAIEHISMQATKKVNKKKKKKHRLSFRRRDGEDSSSDDSDNEGSGKKKGRNKNKGNALADKLRGLRQIHEGDDDLDNNVV</sequence>
<dbReference type="InterPro" id="IPR000242">
    <property type="entry name" value="PTP_cat"/>
</dbReference>
<feature type="compositionally biased region" description="Basic and acidic residues" evidence="1">
    <location>
        <begin position="264"/>
        <end position="274"/>
    </location>
</feature>
<dbReference type="InterPro" id="IPR050348">
    <property type="entry name" value="Protein-Tyr_Phosphatase"/>
</dbReference>
<dbReference type="PROSITE" id="PS50056">
    <property type="entry name" value="TYR_PHOSPHATASE_2"/>
    <property type="match status" value="1"/>
</dbReference>
<dbReference type="EMBL" id="CH991547">
    <property type="protein sequence ID" value="EDQ90483.1"/>
    <property type="molecule type" value="Genomic_DNA"/>
</dbReference>
<dbReference type="GeneID" id="5889853"/>
<dbReference type="PROSITE" id="PS50055">
    <property type="entry name" value="TYR_PHOSPHATASE_PTP"/>
    <property type="match status" value="1"/>
</dbReference>
<dbReference type="CDD" id="cd00047">
    <property type="entry name" value="PTPc"/>
    <property type="match status" value="1"/>
</dbReference>
<dbReference type="SMART" id="SM00194">
    <property type="entry name" value="PTPc"/>
    <property type="match status" value="1"/>
</dbReference>
<feature type="region of interest" description="Disordered" evidence="1">
    <location>
        <begin position="215"/>
        <end position="284"/>
    </location>
</feature>
<evidence type="ECO:0000313" key="5">
    <source>
        <dbReference type="Proteomes" id="UP000001357"/>
    </source>
</evidence>
<feature type="compositionally biased region" description="Basic residues" evidence="1">
    <location>
        <begin position="217"/>
        <end position="230"/>
    </location>
</feature>
<dbReference type="GO" id="GO:0004725">
    <property type="term" value="F:protein tyrosine phosphatase activity"/>
    <property type="evidence" value="ECO:0000318"/>
    <property type="project" value="GO_Central"/>
</dbReference>
<feature type="domain" description="Tyrosine specific protein phosphatases" evidence="3">
    <location>
        <begin position="87"/>
        <end position="163"/>
    </location>
</feature>
<accession>A9UW17</accession>
<evidence type="ECO:0008006" key="6">
    <source>
        <dbReference type="Google" id="ProtNLM"/>
    </source>
</evidence>
<dbReference type="Proteomes" id="UP000001357">
    <property type="component" value="Unassembled WGS sequence"/>
</dbReference>
<dbReference type="Pfam" id="PF00102">
    <property type="entry name" value="Y_phosphatase"/>
    <property type="match status" value="1"/>
</dbReference>
<dbReference type="InterPro" id="IPR029021">
    <property type="entry name" value="Prot-tyrosine_phosphatase-like"/>
</dbReference>
<evidence type="ECO:0000259" key="3">
    <source>
        <dbReference type="PROSITE" id="PS50056"/>
    </source>
</evidence>
<dbReference type="AlphaFoldDB" id="A9UW17"/>
<dbReference type="KEGG" id="mbr:MONBRDRAFT_16205"/>
<dbReference type="Gene3D" id="3.90.190.10">
    <property type="entry name" value="Protein tyrosine phosphatase superfamily"/>
    <property type="match status" value="1"/>
</dbReference>
<organism evidence="4 5">
    <name type="scientific">Monosiga brevicollis</name>
    <name type="common">Choanoflagellate</name>
    <dbReference type="NCBI Taxonomy" id="81824"/>
    <lineage>
        <taxon>Eukaryota</taxon>
        <taxon>Choanoflagellata</taxon>
        <taxon>Craspedida</taxon>
        <taxon>Salpingoecidae</taxon>
        <taxon>Monosiga</taxon>
    </lineage>
</organism>
<evidence type="ECO:0000256" key="1">
    <source>
        <dbReference type="SAM" id="MobiDB-lite"/>
    </source>
</evidence>
<reference evidence="4 5" key="1">
    <citation type="journal article" date="2008" name="Nature">
        <title>The genome of the choanoflagellate Monosiga brevicollis and the origin of metazoans.</title>
        <authorList>
            <consortium name="JGI Sequencing"/>
            <person name="King N."/>
            <person name="Westbrook M.J."/>
            <person name="Young S.L."/>
            <person name="Kuo A."/>
            <person name="Abedin M."/>
            <person name="Chapman J."/>
            <person name="Fairclough S."/>
            <person name="Hellsten U."/>
            <person name="Isogai Y."/>
            <person name="Letunic I."/>
            <person name="Marr M."/>
            <person name="Pincus D."/>
            <person name="Putnam N."/>
            <person name="Rokas A."/>
            <person name="Wright K.J."/>
            <person name="Zuzow R."/>
            <person name="Dirks W."/>
            <person name="Good M."/>
            <person name="Goodstein D."/>
            <person name="Lemons D."/>
            <person name="Li W."/>
            <person name="Lyons J.B."/>
            <person name="Morris A."/>
            <person name="Nichols S."/>
            <person name="Richter D.J."/>
            <person name="Salamov A."/>
            <person name="Bork P."/>
            <person name="Lim W.A."/>
            <person name="Manning G."/>
            <person name="Miller W.T."/>
            <person name="McGinnis W."/>
            <person name="Shapiro H."/>
            <person name="Tjian R."/>
            <person name="Grigoriev I.V."/>
            <person name="Rokhsar D."/>
        </authorList>
    </citation>
    <scope>NUCLEOTIDE SEQUENCE [LARGE SCALE GENOMIC DNA]</scope>
    <source>
        <strain evidence="5">MX1 / ATCC 50154</strain>
    </source>
</reference>
<dbReference type="InterPro" id="IPR003595">
    <property type="entry name" value="Tyr_Pase_cat"/>
</dbReference>
<dbReference type="RefSeq" id="XP_001744534.1">
    <property type="nucleotide sequence ID" value="XM_001744482.1"/>
</dbReference>